<evidence type="ECO:0000313" key="9">
    <source>
        <dbReference type="EMBL" id="ACB74842.1"/>
    </source>
</evidence>
<dbReference type="InterPro" id="IPR007627">
    <property type="entry name" value="RNA_pol_sigma70_r2"/>
</dbReference>
<dbReference type="Proteomes" id="UP000007013">
    <property type="component" value="Chromosome"/>
</dbReference>
<evidence type="ECO:0000256" key="3">
    <source>
        <dbReference type="ARBA" id="ARBA00023082"/>
    </source>
</evidence>
<dbReference type="Pfam" id="PF04542">
    <property type="entry name" value="Sigma70_r2"/>
    <property type="match status" value="1"/>
</dbReference>
<keyword evidence="2 6" id="KW-0805">Transcription regulation</keyword>
<reference evidence="9 10" key="1">
    <citation type="journal article" date="2011" name="J. Bacteriol.">
        <title>Genome sequence of the verrucomicrobium Opitutus terrae PB90-1, an abundant inhabitant of rice paddy soil ecosystems.</title>
        <authorList>
            <person name="van Passel M.W."/>
            <person name="Kant R."/>
            <person name="Palva A."/>
            <person name="Copeland A."/>
            <person name="Lucas S."/>
            <person name="Lapidus A."/>
            <person name="Glavina del Rio T."/>
            <person name="Pitluck S."/>
            <person name="Goltsman E."/>
            <person name="Clum A."/>
            <person name="Sun H."/>
            <person name="Schmutz J."/>
            <person name="Larimer F.W."/>
            <person name="Land M.L."/>
            <person name="Hauser L."/>
            <person name="Kyrpides N."/>
            <person name="Mikhailova N."/>
            <person name="Richardson P.P."/>
            <person name="Janssen P.H."/>
            <person name="de Vos W.M."/>
            <person name="Smidt H."/>
        </authorList>
    </citation>
    <scope>NUCLEOTIDE SEQUENCE [LARGE SCALE GENOMIC DNA]</scope>
    <source>
        <strain evidence="10">DSM 11246 / JCM 15787 / PB90-1</strain>
    </source>
</reference>
<dbReference type="SUPFAM" id="SSF88659">
    <property type="entry name" value="Sigma3 and sigma4 domains of RNA polymerase sigma factors"/>
    <property type="match status" value="1"/>
</dbReference>
<protein>
    <recommendedName>
        <fullName evidence="6">RNA polymerase sigma factor</fullName>
    </recommendedName>
</protein>
<evidence type="ECO:0000256" key="6">
    <source>
        <dbReference type="RuleBase" id="RU000716"/>
    </source>
</evidence>
<organism evidence="9 10">
    <name type="scientific">Opitutus terrae (strain DSM 11246 / JCM 15787 / PB90-1)</name>
    <dbReference type="NCBI Taxonomy" id="452637"/>
    <lineage>
        <taxon>Bacteria</taxon>
        <taxon>Pseudomonadati</taxon>
        <taxon>Verrucomicrobiota</taxon>
        <taxon>Opitutia</taxon>
        <taxon>Opitutales</taxon>
        <taxon>Opitutaceae</taxon>
        <taxon>Opitutus</taxon>
    </lineage>
</organism>
<evidence type="ECO:0000256" key="1">
    <source>
        <dbReference type="ARBA" id="ARBA00010641"/>
    </source>
</evidence>
<dbReference type="NCBIfam" id="TIGR02937">
    <property type="entry name" value="sigma70-ECF"/>
    <property type="match status" value="1"/>
</dbReference>
<dbReference type="GO" id="GO:0016987">
    <property type="term" value="F:sigma factor activity"/>
    <property type="evidence" value="ECO:0007669"/>
    <property type="project" value="UniProtKB-KW"/>
</dbReference>
<dbReference type="GO" id="GO:0003677">
    <property type="term" value="F:DNA binding"/>
    <property type="evidence" value="ECO:0007669"/>
    <property type="project" value="UniProtKB-KW"/>
</dbReference>
<dbReference type="HOGENOM" id="CLU_047691_9_3_0"/>
<feature type="domain" description="RNA polymerase sigma factor 70 region 4 type 2" evidence="8">
    <location>
        <begin position="126"/>
        <end position="177"/>
    </location>
</feature>
<evidence type="ECO:0000256" key="5">
    <source>
        <dbReference type="ARBA" id="ARBA00023163"/>
    </source>
</evidence>
<dbReference type="InterPro" id="IPR036388">
    <property type="entry name" value="WH-like_DNA-bd_sf"/>
</dbReference>
<keyword evidence="10" id="KW-1185">Reference proteome</keyword>
<accession>B1ZTQ6</accession>
<dbReference type="Gene3D" id="1.10.10.10">
    <property type="entry name" value="Winged helix-like DNA-binding domain superfamily/Winged helix DNA-binding domain"/>
    <property type="match status" value="1"/>
</dbReference>
<keyword evidence="4 6" id="KW-0238">DNA-binding</keyword>
<dbReference type="EMBL" id="CP001032">
    <property type="protein sequence ID" value="ACB74842.1"/>
    <property type="molecule type" value="Genomic_DNA"/>
</dbReference>
<keyword evidence="5 6" id="KW-0804">Transcription</keyword>
<feature type="domain" description="RNA polymerase sigma-70 region 2" evidence="7">
    <location>
        <begin position="22"/>
        <end position="78"/>
    </location>
</feature>
<name>B1ZTQ6_OPITP</name>
<dbReference type="Gene3D" id="1.10.1740.10">
    <property type="match status" value="1"/>
</dbReference>
<dbReference type="InterPro" id="IPR000838">
    <property type="entry name" value="RNA_pol_sigma70_ECF_CS"/>
</dbReference>
<dbReference type="CDD" id="cd06171">
    <property type="entry name" value="Sigma70_r4"/>
    <property type="match status" value="1"/>
</dbReference>
<dbReference type="SUPFAM" id="SSF88946">
    <property type="entry name" value="Sigma2 domain of RNA polymerase sigma factors"/>
    <property type="match status" value="1"/>
</dbReference>
<dbReference type="Pfam" id="PF08281">
    <property type="entry name" value="Sigma70_r4_2"/>
    <property type="match status" value="1"/>
</dbReference>
<comment type="similarity">
    <text evidence="1 6">Belongs to the sigma-70 factor family. ECF subfamily.</text>
</comment>
<sequence length="185" mass="20966">MRRVQAGDEAALAALMAEWELPVKALIARIVLNAREADELAQETFVRVWQQREKFRAGAEFRPWLFAIAVNLARNRLRWWRRRPEVALEEWTGNAASESGDRSAEIGRRGGMMGAEALERAERAGAVRDAIAALPVELREAVVLFEYEQMSHAEIALALGTTPKAVETRLYRAREKLRKTLAKWA</sequence>
<evidence type="ECO:0000256" key="4">
    <source>
        <dbReference type="ARBA" id="ARBA00023125"/>
    </source>
</evidence>
<evidence type="ECO:0000256" key="2">
    <source>
        <dbReference type="ARBA" id="ARBA00023015"/>
    </source>
</evidence>
<dbReference type="eggNOG" id="COG1595">
    <property type="taxonomic scope" value="Bacteria"/>
</dbReference>
<evidence type="ECO:0000313" key="10">
    <source>
        <dbReference type="Proteomes" id="UP000007013"/>
    </source>
</evidence>
<dbReference type="GO" id="GO:0006352">
    <property type="term" value="P:DNA-templated transcription initiation"/>
    <property type="evidence" value="ECO:0007669"/>
    <property type="project" value="InterPro"/>
</dbReference>
<evidence type="ECO:0000259" key="7">
    <source>
        <dbReference type="Pfam" id="PF04542"/>
    </source>
</evidence>
<dbReference type="KEGG" id="ote:Oter_1558"/>
<dbReference type="AlphaFoldDB" id="B1ZTQ6"/>
<dbReference type="InterPro" id="IPR013324">
    <property type="entry name" value="RNA_pol_sigma_r3/r4-like"/>
</dbReference>
<gene>
    <name evidence="9" type="ordered locus">Oter_1558</name>
</gene>
<dbReference type="InterPro" id="IPR039425">
    <property type="entry name" value="RNA_pol_sigma-70-like"/>
</dbReference>
<proteinExistence type="inferred from homology"/>
<dbReference type="STRING" id="452637.Oter_1558"/>
<dbReference type="InterPro" id="IPR013249">
    <property type="entry name" value="RNA_pol_sigma70_r4_t2"/>
</dbReference>
<dbReference type="PANTHER" id="PTHR43133">
    <property type="entry name" value="RNA POLYMERASE ECF-TYPE SIGMA FACTO"/>
    <property type="match status" value="1"/>
</dbReference>
<dbReference type="InterPro" id="IPR014284">
    <property type="entry name" value="RNA_pol_sigma-70_dom"/>
</dbReference>
<evidence type="ECO:0000259" key="8">
    <source>
        <dbReference type="Pfam" id="PF08281"/>
    </source>
</evidence>
<dbReference type="InterPro" id="IPR013325">
    <property type="entry name" value="RNA_pol_sigma_r2"/>
</dbReference>
<dbReference type="PROSITE" id="PS01063">
    <property type="entry name" value="SIGMA70_ECF"/>
    <property type="match status" value="1"/>
</dbReference>
<keyword evidence="3 6" id="KW-0731">Sigma factor</keyword>
<dbReference type="PANTHER" id="PTHR43133:SF8">
    <property type="entry name" value="RNA POLYMERASE SIGMA FACTOR HI_1459-RELATED"/>
    <property type="match status" value="1"/>
</dbReference>